<accession>A0AAV7I331</accession>
<comment type="caution">
    <text evidence="1">The sequence shown here is derived from an EMBL/GenBank/DDBJ whole genome shotgun (WGS) entry which is preliminary data.</text>
</comment>
<sequence length="173" mass="19560">MIVVNYNAVAITKHTPTFTCINNFYKLLSSTWCLKGPFISTGISCLTTISYPGPGGHEEELLTMIPLNSRPPGRRGNQSAGHWALTVSTLRTRGRNDIRLAELPGGRENIPKYRIEGKYKKKKVYVELPSKKIRGWPYHCALYTENDGQEREREEEKSVAYSFARTLQRVVAG</sequence>
<evidence type="ECO:0000313" key="1">
    <source>
        <dbReference type="EMBL" id="KAH0540836.1"/>
    </source>
</evidence>
<organism evidence="1 2">
    <name type="scientific">Cotesia glomerata</name>
    <name type="common">Lepidopteran parasitic wasp</name>
    <name type="synonym">Apanteles glomeratus</name>
    <dbReference type="NCBI Taxonomy" id="32391"/>
    <lineage>
        <taxon>Eukaryota</taxon>
        <taxon>Metazoa</taxon>
        <taxon>Ecdysozoa</taxon>
        <taxon>Arthropoda</taxon>
        <taxon>Hexapoda</taxon>
        <taxon>Insecta</taxon>
        <taxon>Pterygota</taxon>
        <taxon>Neoptera</taxon>
        <taxon>Endopterygota</taxon>
        <taxon>Hymenoptera</taxon>
        <taxon>Apocrita</taxon>
        <taxon>Ichneumonoidea</taxon>
        <taxon>Braconidae</taxon>
        <taxon>Microgastrinae</taxon>
        <taxon>Cotesia</taxon>
    </lineage>
</organism>
<dbReference type="EMBL" id="JAHXZJ010002609">
    <property type="protein sequence ID" value="KAH0540836.1"/>
    <property type="molecule type" value="Genomic_DNA"/>
</dbReference>
<name>A0AAV7I331_COTGL</name>
<evidence type="ECO:0000313" key="2">
    <source>
        <dbReference type="Proteomes" id="UP000826195"/>
    </source>
</evidence>
<proteinExistence type="predicted"/>
<keyword evidence="2" id="KW-1185">Reference proteome</keyword>
<protein>
    <submittedName>
        <fullName evidence="1">Uncharacterized protein</fullName>
    </submittedName>
</protein>
<dbReference type="AlphaFoldDB" id="A0AAV7I331"/>
<dbReference type="Proteomes" id="UP000826195">
    <property type="component" value="Unassembled WGS sequence"/>
</dbReference>
<reference evidence="1 2" key="1">
    <citation type="journal article" date="2021" name="J. Hered.">
        <title>A chromosome-level genome assembly of the parasitoid wasp, Cotesia glomerata (Hymenoptera: Braconidae).</title>
        <authorList>
            <person name="Pinto B.J."/>
            <person name="Weis J.J."/>
            <person name="Gamble T."/>
            <person name="Ode P.J."/>
            <person name="Paul R."/>
            <person name="Zaspel J.M."/>
        </authorList>
    </citation>
    <scope>NUCLEOTIDE SEQUENCE [LARGE SCALE GENOMIC DNA]</scope>
    <source>
        <strain evidence="1">CgM1</strain>
    </source>
</reference>
<gene>
    <name evidence="1" type="ORF">KQX54_020155</name>
</gene>